<dbReference type="AlphaFoldDB" id="A0A2N5M1D5"/>
<name>A0A2N5M1D5_9BACI</name>
<dbReference type="Pfam" id="PF17936">
    <property type="entry name" value="Big_6"/>
    <property type="match status" value="1"/>
</dbReference>
<evidence type="ECO:0000313" key="4">
    <source>
        <dbReference type="Proteomes" id="UP000234748"/>
    </source>
</evidence>
<dbReference type="RefSeq" id="WP_101645111.1">
    <property type="nucleotide sequence ID" value="NZ_PGUY01000063.1"/>
</dbReference>
<evidence type="ECO:0000259" key="2">
    <source>
        <dbReference type="Pfam" id="PF17936"/>
    </source>
</evidence>
<dbReference type="InterPro" id="IPR041498">
    <property type="entry name" value="Big_6"/>
</dbReference>
<keyword evidence="4" id="KW-1185">Reference proteome</keyword>
<dbReference type="InterPro" id="IPR013783">
    <property type="entry name" value="Ig-like_fold"/>
</dbReference>
<dbReference type="Gene3D" id="2.60.40.10">
    <property type="entry name" value="Immunoglobulins"/>
    <property type="match status" value="1"/>
</dbReference>
<keyword evidence="1" id="KW-0732">Signal</keyword>
<feature type="signal peptide" evidence="1">
    <location>
        <begin position="1"/>
        <end position="26"/>
    </location>
</feature>
<dbReference type="OrthoDB" id="2811497at2"/>
<feature type="domain" description="Bacterial Ig" evidence="2">
    <location>
        <begin position="350"/>
        <end position="427"/>
    </location>
</feature>
<gene>
    <name evidence="3" type="ORF">CUU66_19695</name>
</gene>
<feature type="chain" id="PRO_5039714304" description="Bacterial Ig domain-containing protein" evidence="1">
    <location>
        <begin position="27"/>
        <end position="428"/>
    </location>
</feature>
<comment type="caution">
    <text evidence="3">The sequence shown here is derived from an EMBL/GenBank/DDBJ whole genome shotgun (WGS) entry which is preliminary data.</text>
</comment>
<proteinExistence type="predicted"/>
<sequence length="428" mass="47399">MKVKSKNFIVLMVFALMMFCIPNVNASAGTNVTGVIDKDTTWTKEGSPYNVYNIIEIAPNVKLTIEPGVVVKKGTFWVYGELDINSATLGSWIEAIHNPTLNNSPVIKIQNSNMIFGNIKAIDEHSRLILKDSNFFSLNGIEARAESIERNLFIETPTTISNAKVTNNIFYNQYTNIYEATSISKNSFLTTHNQKNILSCGSCDASNNYWGTNNEKEIEKLVNHGNSITNPFNPIFKPFLTKPDINTPKIDLSWLKSNEPAYSKPRVDPIDDNDTIIKGYMFGMPDTRPLTMYAMVGSKNIGQVTIKYSSNFEIKIPKQKADATITVYVMDEYGRKGESVTTKVKDVTPPATPTVNKVTTKSKAVTGKGEAGTTAYIYKGRSKLGQAKVDSKGNFKVTIKSQKKGTTLSVYLQDAAKLKSKTKTVKVS</sequence>
<evidence type="ECO:0000256" key="1">
    <source>
        <dbReference type="SAM" id="SignalP"/>
    </source>
</evidence>
<organism evidence="3 4">
    <name type="scientific">Peribacillus deserti</name>
    <dbReference type="NCBI Taxonomy" id="673318"/>
    <lineage>
        <taxon>Bacteria</taxon>
        <taxon>Bacillati</taxon>
        <taxon>Bacillota</taxon>
        <taxon>Bacilli</taxon>
        <taxon>Bacillales</taxon>
        <taxon>Bacillaceae</taxon>
        <taxon>Peribacillus</taxon>
    </lineage>
</organism>
<protein>
    <recommendedName>
        <fullName evidence="2">Bacterial Ig domain-containing protein</fullName>
    </recommendedName>
</protein>
<dbReference type="EMBL" id="PGUY01000063">
    <property type="protein sequence ID" value="PLT28171.1"/>
    <property type="molecule type" value="Genomic_DNA"/>
</dbReference>
<dbReference type="Proteomes" id="UP000234748">
    <property type="component" value="Unassembled WGS sequence"/>
</dbReference>
<reference evidence="3 4" key="1">
    <citation type="submission" date="2017-11" db="EMBL/GenBank/DDBJ databases">
        <title>Comparitive Functional Genomics of Dry Heat Resistant strains isolated from the Viking Spacecraft.</title>
        <authorList>
            <person name="Seuylemezian A."/>
            <person name="Cooper K."/>
            <person name="Vaishampayan P."/>
        </authorList>
    </citation>
    <scope>NUCLEOTIDE SEQUENCE [LARGE SCALE GENOMIC DNA]</scope>
    <source>
        <strain evidence="3 4">V1-29</strain>
    </source>
</reference>
<accession>A0A2N5M1D5</accession>
<evidence type="ECO:0000313" key="3">
    <source>
        <dbReference type="EMBL" id="PLT28171.1"/>
    </source>
</evidence>